<feature type="chain" id="PRO_5033003351" description="Protein kinase domain-containing protein" evidence="2">
    <location>
        <begin position="24"/>
        <end position="95"/>
    </location>
</feature>
<dbReference type="Proteomes" id="UP000636709">
    <property type="component" value="Unassembled WGS sequence"/>
</dbReference>
<evidence type="ECO:0000313" key="4">
    <source>
        <dbReference type="Proteomes" id="UP000636709"/>
    </source>
</evidence>
<feature type="signal peptide" evidence="2">
    <location>
        <begin position="1"/>
        <end position="23"/>
    </location>
</feature>
<name>A0A835ELE4_9POAL</name>
<comment type="caution">
    <text evidence="3">The sequence shown here is derived from an EMBL/GenBank/DDBJ whole genome shotgun (WGS) entry which is preliminary data.</text>
</comment>
<keyword evidence="4" id="KW-1185">Reference proteome</keyword>
<dbReference type="InterPro" id="IPR011009">
    <property type="entry name" value="Kinase-like_dom_sf"/>
</dbReference>
<gene>
    <name evidence="3" type="ORF">HU200_038864</name>
</gene>
<dbReference type="SUPFAM" id="SSF56112">
    <property type="entry name" value="Protein kinase-like (PK-like)"/>
    <property type="match status" value="1"/>
</dbReference>
<dbReference type="AlphaFoldDB" id="A0A835ELE4"/>
<accession>A0A835ELE4</accession>
<reference evidence="3" key="1">
    <citation type="submission" date="2020-07" db="EMBL/GenBank/DDBJ databases">
        <title>Genome sequence and genetic diversity analysis of an under-domesticated orphan crop, white fonio (Digitaria exilis).</title>
        <authorList>
            <person name="Bennetzen J.L."/>
            <person name="Chen S."/>
            <person name="Ma X."/>
            <person name="Wang X."/>
            <person name="Yssel A.E.J."/>
            <person name="Chaluvadi S.R."/>
            <person name="Johnson M."/>
            <person name="Gangashetty P."/>
            <person name="Hamidou F."/>
            <person name="Sanogo M.D."/>
            <person name="Zwaenepoel A."/>
            <person name="Wallace J."/>
            <person name="Van De Peer Y."/>
            <person name="Van Deynze A."/>
        </authorList>
    </citation>
    <scope>NUCLEOTIDE SEQUENCE</scope>
    <source>
        <tissue evidence="3">Leaves</tissue>
    </source>
</reference>
<protein>
    <recommendedName>
        <fullName evidence="5">Protein kinase domain-containing protein</fullName>
    </recommendedName>
</protein>
<keyword evidence="2" id="KW-0732">Signal</keyword>
<evidence type="ECO:0000256" key="1">
    <source>
        <dbReference type="SAM" id="MobiDB-lite"/>
    </source>
</evidence>
<evidence type="ECO:0000313" key="3">
    <source>
        <dbReference type="EMBL" id="KAF8693467.1"/>
    </source>
</evidence>
<feature type="region of interest" description="Disordered" evidence="1">
    <location>
        <begin position="42"/>
        <end position="70"/>
    </location>
</feature>
<evidence type="ECO:0000256" key="2">
    <source>
        <dbReference type="SAM" id="SignalP"/>
    </source>
</evidence>
<evidence type="ECO:0008006" key="5">
    <source>
        <dbReference type="Google" id="ProtNLM"/>
    </source>
</evidence>
<dbReference type="EMBL" id="JACEFO010001924">
    <property type="protein sequence ID" value="KAF8693467.1"/>
    <property type="molecule type" value="Genomic_DNA"/>
</dbReference>
<sequence>MWALGCVMAELLIGVPLFEWCAGEEDILMRLPMGVEDFEGVLTGGSQRKSPASWCSQTTTDDNLPHVADNRDIPSLHRARFVRRKNERKCAAADA</sequence>
<feature type="compositionally biased region" description="Polar residues" evidence="1">
    <location>
        <begin position="44"/>
        <end position="62"/>
    </location>
</feature>
<proteinExistence type="predicted"/>
<organism evidence="3 4">
    <name type="scientific">Digitaria exilis</name>
    <dbReference type="NCBI Taxonomy" id="1010633"/>
    <lineage>
        <taxon>Eukaryota</taxon>
        <taxon>Viridiplantae</taxon>
        <taxon>Streptophyta</taxon>
        <taxon>Embryophyta</taxon>
        <taxon>Tracheophyta</taxon>
        <taxon>Spermatophyta</taxon>
        <taxon>Magnoliopsida</taxon>
        <taxon>Liliopsida</taxon>
        <taxon>Poales</taxon>
        <taxon>Poaceae</taxon>
        <taxon>PACMAD clade</taxon>
        <taxon>Panicoideae</taxon>
        <taxon>Panicodae</taxon>
        <taxon>Paniceae</taxon>
        <taxon>Anthephorinae</taxon>
        <taxon>Digitaria</taxon>
    </lineage>
</organism>
<dbReference type="OrthoDB" id="693776at2759"/>